<dbReference type="EMBL" id="AP024714">
    <property type="protein sequence ID" value="BCX81635.1"/>
    <property type="molecule type" value="Genomic_DNA"/>
</dbReference>
<feature type="domain" description="FHA" evidence="1">
    <location>
        <begin position="24"/>
        <end position="87"/>
    </location>
</feature>
<organism evidence="2 3">
    <name type="scientific">Methylomarinovum caldicuralii</name>
    <dbReference type="NCBI Taxonomy" id="438856"/>
    <lineage>
        <taxon>Bacteria</taxon>
        <taxon>Pseudomonadati</taxon>
        <taxon>Pseudomonadota</taxon>
        <taxon>Gammaproteobacteria</taxon>
        <taxon>Methylococcales</taxon>
        <taxon>Methylothermaceae</taxon>
        <taxon>Methylomarinovum</taxon>
    </lineage>
</organism>
<protein>
    <recommendedName>
        <fullName evidence="1">FHA domain-containing protein</fullName>
    </recommendedName>
</protein>
<dbReference type="RefSeq" id="WP_317706551.1">
    <property type="nucleotide sequence ID" value="NZ_AP024714.1"/>
</dbReference>
<accession>A0AAU9CF39</accession>
<dbReference type="KEGG" id="mcau:MIT9_P1213"/>
<sequence length="192" mass="20908">MAKLTVSFHGNPLEIHHCHEGILTVGRDPDNTIRIDSPAVAGKQIIIDLEHPSGPRLFCEASPQPVTVNGHVVDQHALRDGDRIQLGEHTLLFHDDSPADTHAPKPPEATLQFLNGKNIGRIVPLKRALTRLGKAGDSIAVVARRKQGFYLSSLEQGDAIRLNGEPLGDRTVSLKPGDIIEINGNRLLFDVI</sequence>
<dbReference type="SUPFAM" id="SSF49879">
    <property type="entry name" value="SMAD/FHA domain"/>
    <property type="match status" value="2"/>
</dbReference>
<proteinExistence type="predicted"/>
<evidence type="ECO:0000313" key="2">
    <source>
        <dbReference type="EMBL" id="BCX81635.1"/>
    </source>
</evidence>
<dbReference type="CDD" id="cd00060">
    <property type="entry name" value="FHA"/>
    <property type="match status" value="2"/>
</dbReference>
<evidence type="ECO:0000313" key="3">
    <source>
        <dbReference type="Proteomes" id="UP001321825"/>
    </source>
</evidence>
<dbReference type="Proteomes" id="UP001321825">
    <property type="component" value="Chromosome"/>
</dbReference>
<dbReference type="Pfam" id="PF00498">
    <property type="entry name" value="FHA"/>
    <property type="match status" value="1"/>
</dbReference>
<keyword evidence="3" id="KW-1185">Reference proteome</keyword>
<evidence type="ECO:0000259" key="1">
    <source>
        <dbReference type="Pfam" id="PF00498"/>
    </source>
</evidence>
<dbReference type="Gene3D" id="2.60.200.20">
    <property type="match status" value="1"/>
</dbReference>
<gene>
    <name evidence="2" type="ORF">MIT9_P1213</name>
</gene>
<dbReference type="InterPro" id="IPR008984">
    <property type="entry name" value="SMAD_FHA_dom_sf"/>
</dbReference>
<name>A0AAU9CF39_9GAMM</name>
<dbReference type="InterPro" id="IPR000253">
    <property type="entry name" value="FHA_dom"/>
</dbReference>
<reference evidence="3" key="1">
    <citation type="journal article" date="2024" name="Int. J. Syst. Evol. Microbiol.">
        <title>Methylomarinovum tepidoasis sp. nov., a moderately thermophilic methanotroph of the family Methylothermaceae isolated from a deep-sea hydrothermal field.</title>
        <authorList>
            <person name="Hirayama H."/>
            <person name="Takaki Y."/>
            <person name="Abe M."/>
            <person name="Miyazaki M."/>
            <person name="Uematsu K."/>
            <person name="Matsui Y."/>
            <person name="Takai K."/>
        </authorList>
    </citation>
    <scope>NUCLEOTIDE SEQUENCE [LARGE SCALE GENOMIC DNA]</scope>
    <source>
        <strain evidence="3">IT-9</strain>
    </source>
</reference>
<dbReference type="AlphaFoldDB" id="A0AAU9CF39"/>